<reference evidence="3" key="1">
    <citation type="submission" date="2018-04" db="EMBL/GenBank/DDBJ databases">
        <title>Whole genome sequencing of Hypsizygus marmoreus.</title>
        <authorList>
            <person name="Choi I.-G."/>
            <person name="Min B."/>
            <person name="Kim J.-G."/>
            <person name="Kim S."/>
            <person name="Oh Y.-L."/>
            <person name="Kong W.-S."/>
            <person name="Park H."/>
            <person name="Jeong J."/>
            <person name="Song E.-S."/>
        </authorList>
    </citation>
    <scope>NUCLEOTIDE SEQUENCE [LARGE SCALE GENOMIC DNA]</scope>
    <source>
        <strain evidence="3">51987-8</strain>
    </source>
</reference>
<gene>
    <name evidence="3" type="ORF">Hypma_009819</name>
</gene>
<feature type="compositionally biased region" description="Polar residues" evidence="1">
    <location>
        <begin position="66"/>
        <end position="82"/>
    </location>
</feature>
<dbReference type="AlphaFoldDB" id="A0A369JNU8"/>
<dbReference type="STRING" id="39966.A0A369JNU8"/>
<organism evidence="3 4">
    <name type="scientific">Hypsizygus marmoreus</name>
    <name type="common">White beech mushroom</name>
    <name type="synonym">Agaricus marmoreus</name>
    <dbReference type="NCBI Taxonomy" id="39966"/>
    <lineage>
        <taxon>Eukaryota</taxon>
        <taxon>Fungi</taxon>
        <taxon>Dikarya</taxon>
        <taxon>Basidiomycota</taxon>
        <taxon>Agaricomycotina</taxon>
        <taxon>Agaricomycetes</taxon>
        <taxon>Agaricomycetidae</taxon>
        <taxon>Agaricales</taxon>
        <taxon>Tricholomatineae</taxon>
        <taxon>Lyophyllaceae</taxon>
        <taxon>Hypsizygus</taxon>
    </lineage>
</organism>
<keyword evidence="2" id="KW-1133">Transmembrane helix</keyword>
<protein>
    <submittedName>
        <fullName evidence="3">Uncharacterized protein</fullName>
    </submittedName>
</protein>
<dbReference type="InParanoid" id="A0A369JNU8"/>
<comment type="caution">
    <text evidence="3">The sequence shown here is derived from an EMBL/GenBank/DDBJ whole genome shotgun (WGS) entry which is preliminary data.</text>
</comment>
<dbReference type="Proteomes" id="UP000076154">
    <property type="component" value="Unassembled WGS sequence"/>
</dbReference>
<feature type="region of interest" description="Disordered" evidence="1">
    <location>
        <begin position="240"/>
        <end position="260"/>
    </location>
</feature>
<feature type="region of interest" description="Disordered" evidence="1">
    <location>
        <begin position="474"/>
        <end position="504"/>
    </location>
</feature>
<keyword evidence="2" id="KW-0812">Transmembrane</keyword>
<feature type="compositionally biased region" description="Basic residues" evidence="1">
    <location>
        <begin position="83"/>
        <end position="92"/>
    </location>
</feature>
<name>A0A369JNU8_HYPMA</name>
<evidence type="ECO:0000313" key="3">
    <source>
        <dbReference type="EMBL" id="RDB23022.1"/>
    </source>
</evidence>
<evidence type="ECO:0000256" key="2">
    <source>
        <dbReference type="SAM" id="Phobius"/>
    </source>
</evidence>
<keyword evidence="4" id="KW-1185">Reference proteome</keyword>
<proteinExistence type="predicted"/>
<feature type="transmembrane region" description="Helical" evidence="2">
    <location>
        <begin position="410"/>
        <end position="434"/>
    </location>
</feature>
<feature type="transmembrane region" description="Helical" evidence="2">
    <location>
        <begin position="382"/>
        <end position="403"/>
    </location>
</feature>
<feature type="compositionally biased region" description="Basic and acidic residues" evidence="1">
    <location>
        <begin position="240"/>
        <end position="254"/>
    </location>
</feature>
<dbReference type="EMBL" id="LUEZ02000048">
    <property type="protein sequence ID" value="RDB23022.1"/>
    <property type="molecule type" value="Genomic_DNA"/>
</dbReference>
<evidence type="ECO:0000313" key="4">
    <source>
        <dbReference type="Proteomes" id="UP000076154"/>
    </source>
</evidence>
<keyword evidence="2" id="KW-0472">Membrane</keyword>
<dbReference type="OrthoDB" id="5382797at2759"/>
<feature type="region of interest" description="Disordered" evidence="1">
    <location>
        <begin position="66"/>
        <end position="135"/>
    </location>
</feature>
<evidence type="ECO:0000256" key="1">
    <source>
        <dbReference type="SAM" id="MobiDB-lite"/>
    </source>
</evidence>
<sequence>MATPSSPFPIPIVVCTTTKRGSRTRKNVFYILDSLLSLRAFPTCISFPHGCLRLFLHAFAPTMSASLSTPESTTLGQTPTKPSSRRHARLHSRNLSVPAPSPNPPSPKTAARSSRKRHLGPMGVPRTSLGMHTQPTPMPVSPWTPMSGFLQSTTMTGFPPHTPDGHEHSHEDDLRLVLDKQQFGFGQDRDEGSDAQNPPGAVAAFVLGAWLWVCGQEVGSLSFPPAVVVIEASEVGRDFGERETETKETKETVWERSSGNSVDVRTGGIPDVLVRLHLQRDSRAYSPERWRQGTPSPSRIEFPIILTFITLISIMGTSLLYNNHSTLVNGMLSLSAFDSHRNQNTQPAHHPAYPFLLLTVAFPPNVRPPPMTPLGKSLSNPFVASPFLFALAILGVAILVPVAQHRTRDLAALITVVTFNVAYRACTVLGTVLLQTSPARGAASGKMEAFLRAMREVRSLLCSTRHQFKLTIPLPPPTKNIGRAPPSSRPPPAPHIWQLKPTPTTSTSTLEAEALVVTTELHVRQDLEITRC</sequence>
<accession>A0A369JNU8</accession>